<evidence type="ECO:0000313" key="7">
    <source>
        <dbReference type="Proteomes" id="UP000054560"/>
    </source>
</evidence>
<evidence type="ECO:0000256" key="3">
    <source>
        <dbReference type="ARBA" id="ARBA00022806"/>
    </source>
</evidence>
<name>A0A0L0FUX9_9EUKA</name>
<feature type="domain" description="Helicase ATP-binding" evidence="5">
    <location>
        <begin position="1"/>
        <end position="81"/>
    </location>
</feature>
<dbReference type="GeneID" id="25907497"/>
<dbReference type="STRING" id="667725.A0A0L0FUX9"/>
<accession>A0A0L0FUX9</accession>
<proteinExistence type="predicted"/>
<protein>
    <recommendedName>
        <fullName evidence="5">Helicase ATP-binding domain-containing protein</fullName>
    </recommendedName>
</protein>
<keyword evidence="1" id="KW-0547">Nucleotide-binding</keyword>
<dbReference type="GO" id="GO:0016787">
    <property type="term" value="F:hydrolase activity"/>
    <property type="evidence" value="ECO:0007669"/>
    <property type="project" value="UniProtKB-KW"/>
</dbReference>
<gene>
    <name evidence="6" type="ORF">SARC_06993</name>
</gene>
<dbReference type="InterPro" id="IPR006935">
    <property type="entry name" value="Helicase/UvrB_N"/>
</dbReference>
<dbReference type="PANTHER" id="PTHR14025:SF20">
    <property type="entry name" value="FANCONI ANEMIA GROUP M PROTEIN"/>
    <property type="match status" value="1"/>
</dbReference>
<dbReference type="GO" id="GO:0000400">
    <property type="term" value="F:four-way junction DNA binding"/>
    <property type="evidence" value="ECO:0007669"/>
    <property type="project" value="TreeGrafter"/>
</dbReference>
<dbReference type="RefSeq" id="XP_014154552.1">
    <property type="nucleotide sequence ID" value="XM_014299077.1"/>
</dbReference>
<keyword evidence="3" id="KW-0347">Helicase</keyword>
<dbReference type="Pfam" id="PF04851">
    <property type="entry name" value="ResIII"/>
    <property type="match status" value="1"/>
</dbReference>
<sequence length="153" mass="17783">MLFMTSQVLVNDLASGTCDAKRIVCLVFDEAHKASGNSAYCQVIRAVTNVHRRFRILGLSATPGDQIEKVRNVIENLLITRLEYRTDDSLDIQKYIHSRKVEVITVKLNKTMQDLRTRFERCMVYALSWALRPCACWQCTFLWDVCLYDVGWW</sequence>
<dbReference type="OrthoDB" id="6513042at2759"/>
<dbReference type="Gene3D" id="3.40.50.300">
    <property type="entry name" value="P-loop containing nucleotide triphosphate hydrolases"/>
    <property type="match status" value="1"/>
</dbReference>
<reference evidence="6 7" key="1">
    <citation type="submission" date="2011-02" db="EMBL/GenBank/DDBJ databases">
        <title>The Genome Sequence of Sphaeroforma arctica JP610.</title>
        <authorList>
            <consortium name="The Broad Institute Genome Sequencing Platform"/>
            <person name="Russ C."/>
            <person name="Cuomo C."/>
            <person name="Young S.K."/>
            <person name="Zeng Q."/>
            <person name="Gargeya S."/>
            <person name="Alvarado L."/>
            <person name="Berlin A."/>
            <person name="Chapman S.B."/>
            <person name="Chen Z."/>
            <person name="Freedman E."/>
            <person name="Gellesch M."/>
            <person name="Goldberg J."/>
            <person name="Griggs A."/>
            <person name="Gujja S."/>
            <person name="Heilman E."/>
            <person name="Heiman D."/>
            <person name="Howarth C."/>
            <person name="Mehta T."/>
            <person name="Neiman D."/>
            <person name="Pearson M."/>
            <person name="Roberts A."/>
            <person name="Saif S."/>
            <person name="Shea T."/>
            <person name="Shenoy N."/>
            <person name="Sisk P."/>
            <person name="Stolte C."/>
            <person name="Sykes S."/>
            <person name="White J."/>
            <person name="Yandava C."/>
            <person name="Burger G."/>
            <person name="Gray M.W."/>
            <person name="Holland P.W.H."/>
            <person name="King N."/>
            <person name="Lang F.B.F."/>
            <person name="Roger A.J."/>
            <person name="Ruiz-Trillo I."/>
            <person name="Haas B."/>
            <person name="Nusbaum C."/>
            <person name="Birren B."/>
        </authorList>
    </citation>
    <scope>NUCLEOTIDE SEQUENCE [LARGE SCALE GENOMIC DNA]</scope>
    <source>
        <strain evidence="6 7">JP610</strain>
    </source>
</reference>
<dbReference type="eggNOG" id="KOG0354">
    <property type="taxonomic scope" value="Eukaryota"/>
</dbReference>
<dbReference type="PANTHER" id="PTHR14025">
    <property type="entry name" value="FANCONI ANEMIA GROUP M FANCM FAMILY MEMBER"/>
    <property type="match status" value="1"/>
</dbReference>
<keyword evidence="2" id="KW-0378">Hydrolase</keyword>
<evidence type="ECO:0000256" key="4">
    <source>
        <dbReference type="ARBA" id="ARBA00022840"/>
    </source>
</evidence>
<keyword evidence="4" id="KW-0067">ATP-binding</keyword>
<dbReference type="GO" id="GO:0045003">
    <property type="term" value="P:double-strand break repair via synthesis-dependent strand annealing"/>
    <property type="evidence" value="ECO:0007669"/>
    <property type="project" value="TreeGrafter"/>
</dbReference>
<evidence type="ECO:0000256" key="1">
    <source>
        <dbReference type="ARBA" id="ARBA00022741"/>
    </source>
</evidence>
<dbReference type="PROSITE" id="PS51192">
    <property type="entry name" value="HELICASE_ATP_BIND_1"/>
    <property type="match status" value="1"/>
</dbReference>
<dbReference type="GO" id="GO:0043138">
    <property type="term" value="F:3'-5' DNA helicase activity"/>
    <property type="evidence" value="ECO:0007669"/>
    <property type="project" value="TreeGrafter"/>
</dbReference>
<dbReference type="GO" id="GO:0009378">
    <property type="term" value="F:four-way junction helicase activity"/>
    <property type="evidence" value="ECO:0007669"/>
    <property type="project" value="TreeGrafter"/>
</dbReference>
<evidence type="ECO:0000256" key="2">
    <source>
        <dbReference type="ARBA" id="ARBA00022801"/>
    </source>
</evidence>
<evidence type="ECO:0000259" key="5">
    <source>
        <dbReference type="PROSITE" id="PS51192"/>
    </source>
</evidence>
<dbReference type="InterPro" id="IPR027417">
    <property type="entry name" value="P-loop_NTPase"/>
</dbReference>
<keyword evidence="7" id="KW-1185">Reference proteome</keyword>
<evidence type="ECO:0000313" key="6">
    <source>
        <dbReference type="EMBL" id="KNC80650.1"/>
    </source>
</evidence>
<dbReference type="SUPFAM" id="SSF52540">
    <property type="entry name" value="P-loop containing nucleoside triphosphate hydrolases"/>
    <property type="match status" value="1"/>
</dbReference>
<dbReference type="EMBL" id="KQ242123">
    <property type="protein sequence ID" value="KNC80650.1"/>
    <property type="molecule type" value="Genomic_DNA"/>
</dbReference>
<dbReference type="InterPro" id="IPR014001">
    <property type="entry name" value="Helicase_ATP-bd"/>
</dbReference>
<dbReference type="GO" id="GO:0005524">
    <property type="term" value="F:ATP binding"/>
    <property type="evidence" value="ECO:0007669"/>
    <property type="project" value="UniProtKB-KW"/>
</dbReference>
<dbReference type="Proteomes" id="UP000054560">
    <property type="component" value="Unassembled WGS sequence"/>
</dbReference>
<dbReference type="AlphaFoldDB" id="A0A0L0FUX9"/>
<organism evidence="6 7">
    <name type="scientific">Sphaeroforma arctica JP610</name>
    <dbReference type="NCBI Taxonomy" id="667725"/>
    <lineage>
        <taxon>Eukaryota</taxon>
        <taxon>Ichthyosporea</taxon>
        <taxon>Ichthyophonida</taxon>
        <taxon>Sphaeroforma</taxon>
    </lineage>
</organism>
<dbReference type="GO" id="GO:0036297">
    <property type="term" value="P:interstrand cross-link repair"/>
    <property type="evidence" value="ECO:0007669"/>
    <property type="project" value="TreeGrafter"/>
</dbReference>